<dbReference type="InterPro" id="IPR018677">
    <property type="entry name" value="DUF2157"/>
</dbReference>
<accession>A0A936ZUP2</accession>
<keyword evidence="1" id="KW-1133">Transmembrane helix</keyword>
<comment type="caution">
    <text evidence="3">The sequence shown here is derived from an EMBL/GenBank/DDBJ whole genome shotgun (WGS) entry which is preliminary data.</text>
</comment>
<evidence type="ECO:0000313" key="3">
    <source>
        <dbReference type="EMBL" id="MBL0682476.1"/>
    </source>
</evidence>
<sequence>MGSKFNKELQTLVKDKVISPELADKIEQYYATRDIGKPNKLFTVFGIFGALLIGSGVILMLAHNWDEFSRTIKTILAFLPLLVGQFLTGFSILKEKSKTWKEASATFLFFSVGACIALISQIYNIPGDLGVYLLTWVALCLPLIYLLRSNAVALLSILLSTYYALEIGLWRFRDNTTPWLYIVLFLTILPQYWRLIKTKINSNTLTIFNWAIPISITIALAAFIGTSDTLGFVMYITLFGVLYNIGRLPVFRDLKVFRNGSLIIGSLGTVICMLIFTFKWIWSEFPDNPNYNTHEWYMTLVLLAIALLVLGYSIWKKGWRATNLFQVTFVVFWIVYFLFSTFGALPVILMNILVFALGISAIKIGADKFDFKILNYGLLIISILIACRFFDTGMGFIVKGILFVLAGTGFFLTNYFMLKRQQKISKQLKDLQL</sequence>
<feature type="transmembrane region" description="Helical" evidence="1">
    <location>
        <begin position="178"/>
        <end position="195"/>
    </location>
</feature>
<feature type="transmembrane region" description="Helical" evidence="1">
    <location>
        <begin position="74"/>
        <end position="93"/>
    </location>
</feature>
<feature type="domain" description="DUF2157" evidence="2">
    <location>
        <begin position="11"/>
        <end position="152"/>
    </location>
</feature>
<feature type="transmembrane region" description="Helical" evidence="1">
    <location>
        <begin position="345"/>
        <end position="366"/>
    </location>
</feature>
<evidence type="ECO:0000256" key="1">
    <source>
        <dbReference type="SAM" id="Phobius"/>
    </source>
</evidence>
<organism evidence="3 4">
    <name type="scientific">Aquimarina mytili</name>
    <dbReference type="NCBI Taxonomy" id="874423"/>
    <lineage>
        <taxon>Bacteria</taxon>
        <taxon>Pseudomonadati</taxon>
        <taxon>Bacteroidota</taxon>
        <taxon>Flavobacteriia</taxon>
        <taxon>Flavobacteriales</taxon>
        <taxon>Flavobacteriaceae</taxon>
        <taxon>Aquimarina</taxon>
    </lineage>
</organism>
<dbReference type="RefSeq" id="WP_201916493.1">
    <property type="nucleotide sequence ID" value="NZ_BAABAX010000001.1"/>
</dbReference>
<feature type="transmembrane region" description="Helical" evidence="1">
    <location>
        <begin position="322"/>
        <end position="339"/>
    </location>
</feature>
<name>A0A936ZUP2_9FLAO</name>
<evidence type="ECO:0000259" key="2">
    <source>
        <dbReference type="Pfam" id="PF09925"/>
    </source>
</evidence>
<reference evidence="3" key="1">
    <citation type="submission" date="2021-01" db="EMBL/GenBank/DDBJ databases">
        <authorList>
            <person name="Zhong Y.L."/>
        </authorList>
    </citation>
    <scope>NUCLEOTIDE SEQUENCE</scope>
    <source>
        <strain evidence="3">KCTC 23302</strain>
    </source>
</reference>
<keyword evidence="1" id="KW-0472">Membrane</keyword>
<keyword evidence="4" id="KW-1185">Reference proteome</keyword>
<feature type="transmembrane region" description="Helical" evidence="1">
    <location>
        <begin position="41"/>
        <end position="62"/>
    </location>
</feature>
<feature type="transmembrane region" description="Helical" evidence="1">
    <location>
        <begin position="152"/>
        <end position="172"/>
    </location>
</feature>
<dbReference type="Pfam" id="PF09925">
    <property type="entry name" value="DUF2157"/>
    <property type="match status" value="1"/>
</dbReference>
<feature type="transmembrane region" description="Helical" evidence="1">
    <location>
        <begin position="232"/>
        <end position="250"/>
    </location>
</feature>
<feature type="transmembrane region" description="Helical" evidence="1">
    <location>
        <begin position="373"/>
        <end position="390"/>
    </location>
</feature>
<feature type="transmembrane region" description="Helical" evidence="1">
    <location>
        <begin position="129"/>
        <end position="147"/>
    </location>
</feature>
<dbReference type="AlphaFoldDB" id="A0A936ZUP2"/>
<evidence type="ECO:0000313" key="4">
    <source>
        <dbReference type="Proteomes" id="UP000651057"/>
    </source>
</evidence>
<feature type="transmembrane region" description="Helical" evidence="1">
    <location>
        <begin position="262"/>
        <end position="282"/>
    </location>
</feature>
<protein>
    <submittedName>
        <fullName evidence="3">DUF2157 domain-containing protein</fullName>
    </submittedName>
</protein>
<feature type="transmembrane region" description="Helical" evidence="1">
    <location>
        <begin position="294"/>
        <end position="315"/>
    </location>
</feature>
<gene>
    <name evidence="3" type="ORF">JJQ60_03030</name>
</gene>
<feature type="transmembrane region" description="Helical" evidence="1">
    <location>
        <begin position="105"/>
        <end position="123"/>
    </location>
</feature>
<feature type="transmembrane region" description="Helical" evidence="1">
    <location>
        <begin position="207"/>
        <end position="226"/>
    </location>
</feature>
<proteinExistence type="predicted"/>
<dbReference type="EMBL" id="JAERQJ010000001">
    <property type="protein sequence ID" value="MBL0682476.1"/>
    <property type="molecule type" value="Genomic_DNA"/>
</dbReference>
<keyword evidence="1" id="KW-0812">Transmembrane</keyword>
<feature type="transmembrane region" description="Helical" evidence="1">
    <location>
        <begin position="396"/>
        <end position="418"/>
    </location>
</feature>
<dbReference type="Proteomes" id="UP000651057">
    <property type="component" value="Unassembled WGS sequence"/>
</dbReference>